<keyword evidence="2" id="KW-1185">Reference proteome</keyword>
<dbReference type="Proteomes" id="UP001234297">
    <property type="component" value="Chromosome 8"/>
</dbReference>
<protein>
    <submittedName>
        <fullName evidence="1">Uncharacterized protein</fullName>
    </submittedName>
</protein>
<gene>
    <name evidence="1" type="ORF">MRB53_027663</name>
</gene>
<dbReference type="EMBL" id="CM056816">
    <property type="protein sequence ID" value="KAJ8634327.1"/>
    <property type="molecule type" value="Genomic_DNA"/>
</dbReference>
<name>A0ACC2LLQ7_PERAE</name>
<sequence length="78" mass="9086">MLIVSVRKNGPLLTRDRHRLQTPRHSTLVLNGNKRRIFTVEGQSTELRKEKEERNVVCLQMMFLIDMISMAKASVFSE</sequence>
<comment type="caution">
    <text evidence="1">The sequence shown here is derived from an EMBL/GenBank/DDBJ whole genome shotgun (WGS) entry which is preliminary data.</text>
</comment>
<evidence type="ECO:0000313" key="2">
    <source>
        <dbReference type="Proteomes" id="UP001234297"/>
    </source>
</evidence>
<evidence type="ECO:0000313" key="1">
    <source>
        <dbReference type="EMBL" id="KAJ8634327.1"/>
    </source>
</evidence>
<organism evidence="1 2">
    <name type="scientific">Persea americana</name>
    <name type="common">Avocado</name>
    <dbReference type="NCBI Taxonomy" id="3435"/>
    <lineage>
        <taxon>Eukaryota</taxon>
        <taxon>Viridiplantae</taxon>
        <taxon>Streptophyta</taxon>
        <taxon>Embryophyta</taxon>
        <taxon>Tracheophyta</taxon>
        <taxon>Spermatophyta</taxon>
        <taxon>Magnoliopsida</taxon>
        <taxon>Magnoliidae</taxon>
        <taxon>Laurales</taxon>
        <taxon>Lauraceae</taxon>
        <taxon>Persea</taxon>
    </lineage>
</organism>
<proteinExistence type="predicted"/>
<accession>A0ACC2LLQ7</accession>
<reference evidence="1 2" key="1">
    <citation type="journal article" date="2022" name="Hortic Res">
        <title>A haplotype resolved chromosomal level avocado genome allows analysis of novel avocado genes.</title>
        <authorList>
            <person name="Nath O."/>
            <person name="Fletcher S.J."/>
            <person name="Hayward A."/>
            <person name="Shaw L.M."/>
            <person name="Masouleh A.K."/>
            <person name="Furtado A."/>
            <person name="Henry R.J."/>
            <person name="Mitter N."/>
        </authorList>
    </citation>
    <scope>NUCLEOTIDE SEQUENCE [LARGE SCALE GENOMIC DNA]</scope>
    <source>
        <strain evidence="2">cv. Hass</strain>
    </source>
</reference>